<dbReference type="SUPFAM" id="SSF56436">
    <property type="entry name" value="C-type lectin-like"/>
    <property type="match status" value="1"/>
</dbReference>
<name>A0A8K0A8B1_BRALA</name>
<dbReference type="InterPro" id="IPR016186">
    <property type="entry name" value="C-type_lectin-like/link_sf"/>
</dbReference>
<feature type="signal peptide" evidence="1">
    <location>
        <begin position="1"/>
        <end position="31"/>
    </location>
</feature>
<keyword evidence="3" id="KW-1185">Reference proteome</keyword>
<feature type="chain" id="PRO_5035458905" evidence="1">
    <location>
        <begin position="32"/>
        <end position="217"/>
    </location>
</feature>
<dbReference type="Gene3D" id="3.10.100.10">
    <property type="entry name" value="Mannose-Binding Protein A, subunit A"/>
    <property type="match status" value="1"/>
</dbReference>
<sequence>MSPILFPQMEGRSFFYLLFLVVLTITNDVAGSSCPDGFVEIEGTCYYFSEERKDSLEAELDCSNRGGTLASFEDCETKENVLNKQTGEPGCTYWTDPFTKCVDSRSPPKELNKFICAWPGENPCEEDCGGRCISFVEDCSGNFEWLDNRIECQCLATIHKCCAPVKSHSCENTCGGKCVAVNIIGNVPIVICDGEEREWVDCPCPHGEKCCVPFSLP</sequence>
<dbReference type="AlphaFoldDB" id="A0A8K0A8B1"/>
<organism evidence="2 3">
    <name type="scientific">Branchiostoma lanceolatum</name>
    <name type="common">Common lancelet</name>
    <name type="synonym">Amphioxus lanceolatum</name>
    <dbReference type="NCBI Taxonomy" id="7740"/>
    <lineage>
        <taxon>Eukaryota</taxon>
        <taxon>Metazoa</taxon>
        <taxon>Chordata</taxon>
        <taxon>Cephalochordata</taxon>
        <taxon>Leptocardii</taxon>
        <taxon>Amphioxiformes</taxon>
        <taxon>Branchiostomatidae</taxon>
        <taxon>Branchiostoma</taxon>
    </lineage>
</organism>
<evidence type="ECO:0000313" key="3">
    <source>
        <dbReference type="Proteomes" id="UP000838412"/>
    </source>
</evidence>
<dbReference type="CDD" id="cd00037">
    <property type="entry name" value="CLECT"/>
    <property type="match status" value="1"/>
</dbReference>
<gene>
    <name evidence="2" type="primary">Hypp4580</name>
    <name evidence="2" type="ORF">BLAG_LOCUS23264</name>
</gene>
<protein>
    <submittedName>
        <fullName evidence="2">Hypp4580 protein</fullName>
    </submittedName>
</protein>
<evidence type="ECO:0000313" key="2">
    <source>
        <dbReference type="EMBL" id="CAH1271170.1"/>
    </source>
</evidence>
<dbReference type="OrthoDB" id="441660at2759"/>
<accession>A0A8K0A8B1</accession>
<dbReference type="InterPro" id="IPR016187">
    <property type="entry name" value="CTDL_fold"/>
</dbReference>
<reference evidence="2" key="1">
    <citation type="submission" date="2022-01" db="EMBL/GenBank/DDBJ databases">
        <authorList>
            <person name="Braso-Vives M."/>
        </authorList>
    </citation>
    <scope>NUCLEOTIDE SEQUENCE</scope>
</reference>
<proteinExistence type="predicted"/>
<evidence type="ECO:0000256" key="1">
    <source>
        <dbReference type="SAM" id="SignalP"/>
    </source>
</evidence>
<keyword evidence="1" id="KW-0732">Signal</keyword>
<dbReference type="EMBL" id="OV696693">
    <property type="protein sequence ID" value="CAH1271170.1"/>
    <property type="molecule type" value="Genomic_DNA"/>
</dbReference>
<dbReference type="Proteomes" id="UP000838412">
    <property type="component" value="Chromosome 8"/>
</dbReference>